<reference evidence="4" key="1">
    <citation type="submission" date="2015-02" db="EMBL/GenBank/DDBJ databases">
        <title>Genome sequencing for Strongylocentrotus purpuratus.</title>
        <authorList>
            <person name="Murali S."/>
            <person name="Liu Y."/>
            <person name="Vee V."/>
            <person name="English A."/>
            <person name="Wang M."/>
            <person name="Skinner E."/>
            <person name="Han Y."/>
            <person name="Muzny D.M."/>
            <person name="Worley K.C."/>
            <person name="Gibbs R.A."/>
        </authorList>
    </citation>
    <scope>NUCLEOTIDE SEQUENCE</scope>
</reference>
<dbReference type="Gene3D" id="2.30.180.10">
    <property type="entry name" value="FAS1 domain"/>
    <property type="match status" value="2"/>
</dbReference>
<dbReference type="PANTHER" id="PTHR10900:SF124">
    <property type="entry name" value="FI05614P"/>
    <property type="match status" value="1"/>
</dbReference>
<feature type="domain" description="FAS1" evidence="2">
    <location>
        <begin position="38"/>
        <end position="188"/>
    </location>
</feature>
<dbReference type="OrthoDB" id="286301at2759"/>
<evidence type="ECO:0000259" key="2">
    <source>
        <dbReference type="PROSITE" id="PS50213"/>
    </source>
</evidence>
<organism evidence="3 4">
    <name type="scientific">Strongylocentrotus purpuratus</name>
    <name type="common">Purple sea urchin</name>
    <dbReference type="NCBI Taxonomy" id="7668"/>
    <lineage>
        <taxon>Eukaryota</taxon>
        <taxon>Metazoa</taxon>
        <taxon>Echinodermata</taxon>
        <taxon>Eleutherozoa</taxon>
        <taxon>Echinozoa</taxon>
        <taxon>Echinoidea</taxon>
        <taxon>Euechinoidea</taxon>
        <taxon>Echinacea</taxon>
        <taxon>Camarodonta</taxon>
        <taxon>Echinidea</taxon>
        <taxon>Strongylocentrotidae</taxon>
        <taxon>Strongylocentrotus</taxon>
    </lineage>
</organism>
<dbReference type="AlphaFoldDB" id="A0A7M7N025"/>
<dbReference type="EnsemblMetazoa" id="XM_030972327">
    <property type="protein sequence ID" value="XP_030828187"/>
    <property type="gene ID" value="LOC100891108"/>
</dbReference>
<dbReference type="InParanoid" id="A0A7M7N025"/>
<dbReference type="RefSeq" id="XP_030828187.1">
    <property type="nucleotide sequence ID" value="XM_030972327.1"/>
</dbReference>
<dbReference type="SMART" id="SM00554">
    <property type="entry name" value="FAS1"/>
    <property type="match status" value="2"/>
</dbReference>
<dbReference type="GO" id="GO:0005615">
    <property type="term" value="C:extracellular space"/>
    <property type="evidence" value="ECO:0000318"/>
    <property type="project" value="GO_Central"/>
</dbReference>
<dbReference type="GO" id="GO:0007155">
    <property type="term" value="P:cell adhesion"/>
    <property type="evidence" value="ECO:0000318"/>
    <property type="project" value="GO_Central"/>
</dbReference>
<dbReference type="GO" id="GO:0030198">
    <property type="term" value="P:extracellular matrix organization"/>
    <property type="evidence" value="ECO:0000318"/>
    <property type="project" value="GO_Central"/>
</dbReference>
<keyword evidence="1" id="KW-0732">Signal</keyword>
<evidence type="ECO:0000256" key="1">
    <source>
        <dbReference type="SAM" id="SignalP"/>
    </source>
</evidence>
<reference evidence="3" key="2">
    <citation type="submission" date="2021-01" db="UniProtKB">
        <authorList>
            <consortium name="EnsemblMetazoa"/>
        </authorList>
    </citation>
    <scope>IDENTIFICATION</scope>
</reference>
<evidence type="ECO:0000313" key="3">
    <source>
        <dbReference type="EnsemblMetazoa" id="XP_030828187"/>
    </source>
</evidence>
<dbReference type="GO" id="GO:0050839">
    <property type="term" value="F:cell adhesion molecule binding"/>
    <property type="evidence" value="ECO:0000318"/>
    <property type="project" value="GO_Central"/>
</dbReference>
<dbReference type="PANTHER" id="PTHR10900">
    <property type="entry name" value="PERIOSTIN-RELATED"/>
    <property type="match status" value="1"/>
</dbReference>
<feature type="signal peptide" evidence="1">
    <location>
        <begin position="1"/>
        <end position="21"/>
    </location>
</feature>
<feature type="domain" description="FAS1" evidence="2">
    <location>
        <begin position="193"/>
        <end position="341"/>
    </location>
</feature>
<dbReference type="InterPro" id="IPR050904">
    <property type="entry name" value="Adhesion/Biosynth-related"/>
</dbReference>
<accession>A0A7M7N025</accession>
<evidence type="ECO:0000313" key="4">
    <source>
        <dbReference type="Proteomes" id="UP000007110"/>
    </source>
</evidence>
<name>A0A7M7N025_STRPU</name>
<keyword evidence="4" id="KW-1185">Reference proteome</keyword>
<dbReference type="GeneID" id="100891108"/>
<protein>
    <recommendedName>
        <fullName evidence="2">FAS1 domain-containing protein</fullName>
    </recommendedName>
</protein>
<sequence length="341" mass="38465">MMLRFVSIGLWLVALGWTCSGQPDPCDVPLVTDSGHKDNFTVVDLARELYACTMIKMIERAGLGPMFREKGPFTLFAPYDLAFGFLPDDIWNKLMSNNTYLRELLLFHTVPRLIGSIDNVYNDELIETMLPGKNIRLNVYQIGKMMVGGRGAADQAMGVTGRITACGGPVIDGGNATNGEVRIISNVMHPVPPGDIMDVIDNDKQFTELKKLVYLAKLQDYLKAGGPFTFFPPNNNGVDKLSRDELKKLEHNTTLLREVLLYHLLDWTLYASGSYDGEVLVTVQGESINLTVWYGMYNKNYISSFHVLCSYKLNKYLCTFTNICSVFHVHMMKYSWHPYVI</sequence>
<dbReference type="Pfam" id="PF02469">
    <property type="entry name" value="Fasciclin"/>
    <property type="match status" value="2"/>
</dbReference>
<proteinExistence type="predicted"/>
<dbReference type="Proteomes" id="UP000007110">
    <property type="component" value="Unassembled WGS sequence"/>
</dbReference>
<dbReference type="InterPro" id="IPR036378">
    <property type="entry name" value="FAS1_dom_sf"/>
</dbReference>
<dbReference type="GO" id="GO:0031012">
    <property type="term" value="C:extracellular matrix"/>
    <property type="evidence" value="ECO:0000318"/>
    <property type="project" value="GO_Central"/>
</dbReference>
<dbReference type="InterPro" id="IPR000782">
    <property type="entry name" value="FAS1_domain"/>
</dbReference>
<dbReference type="SUPFAM" id="SSF82153">
    <property type="entry name" value="FAS1 domain"/>
    <property type="match status" value="2"/>
</dbReference>
<feature type="chain" id="PRO_5029527360" description="FAS1 domain-containing protein" evidence="1">
    <location>
        <begin position="22"/>
        <end position="341"/>
    </location>
</feature>
<dbReference type="PROSITE" id="PS50213">
    <property type="entry name" value="FAS1"/>
    <property type="match status" value="2"/>
</dbReference>